<reference evidence="15" key="2">
    <citation type="submission" date="2024-08" db="UniProtKB">
        <authorList>
            <consortium name="EnsemblMetazoa"/>
        </authorList>
    </citation>
    <scope>IDENTIFICATION</scope>
</reference>
<keyword evidence="4 12" id="KW-0812">Transmembrane</keyword>
<dbReference type="Proteomes" id="UP000019118">
    <property type="component" value="Unassembled WGS sequence"/>
</dbReference>
<evidence type="ECO:0000256" key="4">
    <source>
        <dbReference type="ARBA" id="ARBA00022692"/>
    </source>
</evidence>
<dbReference type="PRINTS" id="PR00075">
    <property type="entry name" value="FACDDSATRASE"/>
</dbReference>
<dbReference type="KEGG" id="dpa:109539254"/>
<evidence type="ECO:0000256" key="10">
    <source>
        <dbReference type="ARBA" id="ARBA00023136"/>
    </source>
</evidence>
<evidence type="ECO:0000256" key="12">
    <source>
        <dbReference type="RuleBase" id="RU000581"/>
    </source>
</evidence>
<evidence type="ECO:0000256" key="5">
    <source>
        <dbReference type="ARBA" id="ARBA00022832"/>
    </source>
</evidence>
<evidence type="ECO:0000256" key="9">
    <source>
        <dbReference type="ARBA" id="ARBA00023098"/>
    </source>
</evidence>
<evidence type="ECO:0000313" key="16">
    <source>
        <dbReference type="Proteomes" id="UP000019118"/>
    </source>
</evidence>
<dbReference type="GO" id="GO:0006636">
    <property type="term" value="P:unsaturated fatty acid biosynthetic process"/>
    <property type="evidence" value="ECO:0007669"/>
    <property type="project" value="InterPro"/>
</dbReference>
<reference evidence="16" key="1">
    <citation type="journal article" date="2013" name="Genome Biol.">
        <title>Draft genome of the mountain pine beetle, Dendroctonus ponderosae Hopkins, a major forest pest.</title>
        <authorList>
            <person name="Keeling C.I."/>
            <person name="Yuen M.M."/>
            <person name="Liao N.Y."/>
            <person name="Docking T.R."/>
            <person name="Chan S.K."/>
            <person name="Taylor G.A."/>
            <person name="Palmquist D.L."/>
            <person name="Jackman S.D."/>
            <person name="Nguyen A."/>
            <person name="Li M."/>
            <person name="Henderson H."/>
            <person name="Janes J.K."/>
            <person name="Zhao Y."/>
            <person name="Pandoh P."/>
            <person name="Moore R."/>
            <person name="Sperling F.A."/>
            <person name="Huber D.P."/>
            <person name="Birol I."/>
            <person name="Jones S.J."/>
            <person name="Bohlmann J."/>
        </authorList>
    </citation>
    <scope>NUCLEOTIDE SEQUENCE</scope>
</reference>
<dbReference type="CDD" id="cd03505">
    <property type="entry name" value="Delta9-FADS-like"/>
    <property type="match status" value="1"/>
</dbReference>
<evidence type="ECO:0000313" key="15">
    <source>
        <dbReference type="EnsemblMetazoa" id="XP_019762450.1"/>
    </source>
</evidence>
<evidence type="ECO:0000256" key="11">
    <source>
        <dbReference type="ARBA" id="ARBA00023160"/>
    </source>
</evidence>
<comment type="similarity">
    <text evidence="2 12">Belongs to the fatty acid desaturase type 1 family.</text>
</comment>
<comment type="cofactor">
    <cofactor evidence="12">
        <name>Fe(2+)</name>
        <dbReference type="ChEBI" id="CHEBI:29033"/>
    </cofactor>
</comment>
<comment type="subcellular location">
    <subcellularLocation>
        <location evidence="1">Membrane</location>
        <topology evidence="1">Multi-pass membrane protein</topology>
    </subcellularLocation>
</comment>
<evidence type="ECO:0000259" key="14">
    <source>
        <dbReference type="Pfam" id="PF00487"/>
    </source>
</evidence>
<evidence type="ECO:0000256" key="8">
    <source>
        <dbReference type="ARBA" id="ARBA00023004"/>
    </source>
</evidence>
<accession>A0AAR5PN49</accession>
<feature type="transmembrane region" description="Helical" evidence="13">
    <location>
        <begin position="79"/>
        <end position="98"/>
    </location>
</feature>
<dbReference type="GO" id="GO:0005789">
    <property type="term" value="C:endoplasmic reticulum membrane"/>
    <property type="evidence" value="ECO:0007669"/>
    <property type="project" value="TreeGrafter"/>
</dbReference>
<feature type="transmembrane region" description="Helical" evidence="13">
    <location>
        <begin position="258"/>
        <end position="279"/>
    </location>
</feature>
<keyword evidence="9" id="KW-0443">Lipid metabolism</keyword>
<protein>
    <recommendedName>
        <fullName evidence="14">Fatty acid desaturase domain-containing protein</fullName>
    </recommendedName>
</protein>
<gene>
    <name evidence="15" type="primary">109539254</name>
</gene>
<dbReference type="PANTHER" id="PTHR11351:SF92">
    <property type="entry name" value="ACYL-COA DESATURASE 2-LIKE PROTEIN"/>
    <property type="match status" value="1"/>
</dbReference>
<evidence type="ECO:0000256" key="2">
    <source>
        <dbReference type="ARBA" id="ARBA00009295"/>
    </source>
</evidence>
<evidence type="ECO:0000256" key="13">
    <source>
        <dbReference type="SAM" id="Phobius"/>
    </source>
</evidence>
<dbReference type="EnsemblMetazoa" id="XM_019906891.1">
    <property type="protein sequence ID" value="XP_019762450.1"/>
    <property type="gene ID" value="LOC109539254"/>
</dbReference>
<feature type="transmembrane region" description="Helical" evidence="13">
    <location>
        <begin position="228"/>
        <end position="246"/>
    </location>
</feature>
<dbReference type="InterPro" id="IPR005804">
    <property type="entry name" value="FA_desaturase_dom"/>
</dbReference>
<dbReference type="PIRSF" id="PIRSF000345">
    <property type="entry name" value="OLE1"/>
    <property type="match status" value="1"/>
</dbReference>
<sequence length="405" mass="46371">MIHIEFIKNEPQNSATEKTMTVAEIQAYPKTRLDMSAFQEKCPMEPPQEKTLEAHDNKSYSGLLPAEVGTDYSFKRKIVWKNAIGFFALHLAAVYGLWLMVADCYWKTDIWALLVGFSSGLGVTTGAHRLFSHKAYKAPFITRLVLILFHTLAGQNCLYIWVRDHRQHHKYSDTDADPHNAHRGFFFSHVGWLMSRKHPAVIAKGKTIDMSDMQADWLVMFQKQHYKVLYAIFAIFLPAVVPVYSWGESWWNSFFVAYMFRSVLVLNMTWLVNSAAHIWGNKPFDKYMEPVESSFVAFVSVGEGWHNYHHAFPWDYRAAELGSKYSITTFVIDALAYFGLAYDLKSTPYHMVKRRVERTGDGSHPIFGPHAEKLESTGKLDDVDIADIVKSKEVGLVRRLPTAQG</sequence>
<comment type="domain">
    <text evidence="12">The histidine box domains are involved in binding the catalytic metal ions.</text>
</comment>
<evidence type="ECO:0000256" key="1">
    <source>
        <dbReference type="ARBA" id="ARBA00004141"/>
    </source>
</evidence>
<name>A0AAR5PN49_DENPD</name>
<keyword evidence="8" id="KW-0408">Iron</keyword>
<dbReference type="PANTHER" id="PTHR11351">
    <property type="entry name" value="ACYL-COA DESATURASE"/>
    <property type="match status" value="1"/>
</dbReference>
<keyword evidence="11 12" id="KW-0275">Fatty acid biosynthesis</keyword>
<feature type="transmembrane region" description="Helical" evidence="13">
    <location>
        <begin position="140"/>
        <end position="162"/>
    </location>
</feature>
<keyword evidence="5" id="KW-0276">Fatty acid metabolism</keyword>
<dbReference type="GO" id="GO:0004768">
    <property type="term" value="F:stearoyl-CoA 9-desaturase activity"/>
    <property type="evidence" value="ECO:0007669"/>
    <property type="project" value="InterPro"/>
</dbReference>
<keyword evidence="3 12" id="KW-0444">Lipid biosynthesis</keyword>
<proteinExistence type="inferred from homology"/>
<dbReference type="InterPro" id="IPR015876">
    <property type="entry name" value="Acyl-CoA_DS"/>
</dbReference>
<evidence type="ECO:0000256" key="7">
    <source>
        <dbReference type="ARBA" id="ARBA00023002"/>
    </source>
</evidence>
<keyword evidence="10 13" id="KW-0472">Membrane</keyword>
<keyword evidence="16" id="KW-1185">Reference proteome</keyword>
<dbReference type="AlphaFoldDB" id="A0AAR5PN49"/>
<evidence type="ECO:0000256" key="3">
    <source>
        <dbReference type="ARBA" id="ARBA00022516"/>
    </source>
</evidence>
<dbReference type="InterPro" id="IPR009160">
    <property type="entry name" value="Acyl-CoA_deSatase_haem/ster-bd"/>
</dbReference>
<feature type="domain" description="Fatty acid desaturase" evidence="14">
    <location>
        <begin position="112"/>
        <end position="313"/>
    </location>
</feature>
<keyword evidence="6 13" id="KW-1133">Transmembrane helix</keyword>
<organism evidence="15 16">
    <name type="scientific">Dendroctonus ponderosae</name>
    <name type="common">Mountain pine beetle</name>
    <dbReference type="NCBI Taxonomy" id="77166"/>
    <lineage>
        <taxon>Eukaryota</taxon>
        <taxon>Metazoa</taxon>
        <taxon>Ecdysozoa</taxon>
        <taxon>Arthropoda</taxon>
        <taxon>Hexapoda</taxon>
        <taxon>Insecta</taxon>
        <taxon>Pterygota</taxon>
        <taxon>Neoptera</taxon>
        <taxon>Endopterygota</taxon>
        <taxon>Coleoptera</taxon>
        <taxon>Polyphaga</taxon>
        <taxon>Cucujiformia</taxon>
        <taxon>Curculionidae</taxon>
        <taxon>Scolytinae</taxon>
        <taxon>Dendroctonus</taxon>
    </lineage>
</organism>
<keyword evidence="7 12" id="KW-0560">Oxidoreductase</keyword>
<evidence type="ECO:0000256" key="6">
    <source>
        <dbReference type="ARBA" id="ARBA00022989"/>
    </source>
</evidence>
<dbReference type="Pfam" id="PF00487">
    <property type="entry name" value="FA_desaturase"/>
    <property type="match status" value="1"/>
</dbReference>
<dbReference type="GO" id="GO:0005506">
    <property type="term" value="F:iron ion binding"/>
    <property type="evidence" value="ECO:0007669"/>
    <property type="project" value="TreeGrafter"/>
</dbReference>